<dbReference type="Proteomes" id="UP000680839">
    <property type="component" value="Chromosome"/>
</dbReference>
<dbReference type="AlphaFoldDB" id="A0A975NGL5"/>
<proteinExistence type="predicted"/>
<accession>A0A975NGL5</accession>
<gene>
    <name evidence="1" type="ORF">KMZ29_03470</name>
</gene>
<dbReference type="RefSeq" id="WP_215622464.1">
    <property type="nucleotide sequence ID" value="NZ_CP076134.1"/>
</dbReference>
<organism evidence="1 2">
    <name type="scientific">Bradyrhizobium sediminis</name>
    <dbReference type="NCBI Taxonomy" id="2840469"/>
    <lineage>
        <taxon>Bacteria</taxon>
        <taxon>Pseudomonadati</taxon>
        <taxon>Pseudomonadota</taxon>
        <taxon>Alphaproteobacteria</taxon>
        <taxon>Hyphomicrobiales</taxon>
        <taxon>Nitrobacteraceae</taxon>
        <taxon>Bradyrhizobium</taxon>
    </lineage>
</organism>
<evidence type="ECO:0000313" key="2">
    <source>
        <dbReference type="Proteomes" id="UP000680839"/>
    </source>
</evidence>
<dbReference type="EMBL" id="CP076134">
    <property type="protein sequence ID" value="QWG13789.1"/>
    <property type="molecule type" value="Genomic_DNA"/>
</dbReference>
<evidence type="ECO:0000313" key="1">
    <source>
        <dbReference type="EMBL" id="QWG13789.1"/>
    </source>
</evidence>
<reference evidence="1" key="1">
    <citation type="submission" date="2021-06" db="EMBL/GenBank/DDBJ databases">
        <title>Bradyrhizobium sp. S2-20-1 Genome sequencing.</title>
        <authorList>
            <person name="Jin L."/>
        </authorList>
    </citation>
    <scope>NUCLEOTIDE SEQUENCE</scope>
    <source>
        <strain evidence="1">S2-20-1</strain>
    </source>
</reference>
<sequence length="53" mass="5693">MTSEESLAKYLDAYQLTPVPRAGCLELDTEGRPAEATAREIIGHFGLSTAQSP</sequence>
<name>A0A975NGL5_9BRAD</name>
<protein>
    <submittedName>
        <fullName evidence="1">Uncharacterized protein</fullName>
    </submittedName>
</protein>